<dbReference type="GO" id="GO:0005694">
    <property type="term" value="C:chromosome"/>
    <property type="evidence" value="ECO:0007669"/>
    <property type="project" value="InterPro"/>
</dbReference>
<dbReference type="GO" id="GO:0003677">
    <property type="term" value="F:DNA binding"/>
    <property type="evidence" value="ECO:0007669"/>
    <property type="project" value="InterPro"/>
</dbReference>
<gene>
    <name evidence="2" type="ORF">ETH_00042970</name>
</gene>
<evidence type="ECO:0000259" key="1">
    <source>
        <dbReference type="Pfam" id="PF02919"/>
    </source>
</evidence>
<dbReference type="Proteomes" id="UP000030747">
    <property type="component" value="Unassembled WGS sequence"/>
</dbReference>
<dbReference type="SUPFAM" id="SSF56741">
    <property type="entry name" value="Eukaryotic DNA topoisomerase I, N-terminal DNA-binding fragment"/>
    <property type="match status" value="1"/>
</dbReference>
<accession>U6KLH9</accession>
<dbReference type="RefSeq" id="XP_013229606.1">
    <property type="nucleotide sequence ID" value="XM_013374152.1"/>
</dbReference>
<proteinExistence type="predicted"/>
<feature type="non-terminal residue" evidence="2">
    <location>
        <position position="183"/>
    </location>
</feature>
<sequence>GDLHRLYYWTFPFAADARVKAEGSAAAAAPAAAATAAAATAATAAAAAAEAANKAAARPSASPSPAGIRRRNKYTKTEENFEPISRWWEKDLSQLENNVVQWQYLEHHGLMFSPPYEPHGVCIRYKGETVSLPPEAEEVANFWCGVLESDYATKIRFVRNFWRAFLSKLPEDHLIKKDPKHTQ</sequence>
<dbReference type="GO" id="GO:0007059">
    <property type="term" value="P:chromosome segregation"/>
    <property type="evidence" value="ECO:0007669"/>
    <property type="project" value="TreeGrafter"/>
</dbReference>
<keyword evidence="3" id="KW-1185">Reference proteome</keyword>
<dbReference type="AlphaFoldDB" id="U6KLH9"/>
<dbReference type="GO" id="GO:0006260">
    <property type="term" value="P:DNA replication"/>
    <property type="evidence" value="ECO:0007669"/>
    <property type="project" value="TreeGrafter"/>
</dbReference>
<dbReference type="OrthoDB" id="47179at2759"/>
<name>U6KLH9_EIMTE</name>
<reference evidence="2" key="1">
    <citation type="submission" date="2013-10" db="EMBL/GenBank/DDBJ databases">
        <title>Genomic analysis of the causative agents of coccidiosis in chickens.</title>
        <authorList>
            <person name="Reid A.J."/>
            <person name="Blake D."/>
            <person name="Billington K."/>
            <person name="Browne H."/>
            <person name="Dunn M."/>
            <person name="Hung S."/>
            <person name="Kawahara F."/>
            <person name="Miranda-Saavedra D."/>
            <person name="Mourier T."/>
            <person name="Nagra H."/>
            <person name="Otto T.D."/>
            <person name="Rawlings N."/>
            <person name="Sanchez A."/>
            <person name="Sanders M."/>
            <person name="Subramaniam C."/>
            <person name="Tay Y."/>
            <person name="Dear P."/>
            <person name="Doerig C."/>
            <person name="Gruber A."/>
            <person name="Parkinson J."/>
            <person name="Shirley M."/>
            <person name="Wan K.L."/>
            <person name="Berriman M."/>
            <person name="Tomley F."/>
            <person name="Pain A."/>
        </authorList>
    </citation>
    <scope>NUCLEOTIDE SEQUENCE [LARGE SCALE GENOMIC DNA]</scope>
    <source>
        <strain evidence="2">Houghton</strain>
    </source>
</reference>
<evidence type="ECO:0000313" key="2">
    <source>
        <dbReference type="EMBL" id="CDJ38851.1"/>
    </source>
</evidence>
<dbReference type="GeneID" id="25257633"/>
<evidence type="ECO:0000313" key="3">
    <source>
        <dbReference type="Proteomes" id="UP000030747"/>
    </source>
</evidence>
<dbReference type="InterPro" id="IPR013034">
    <property type="entry name" value="DNA_topo_DNA_db_N_dom1"/>
</dbReference>
<dbReference type="VEuPathDB" id="ToxoDB:ETH_00042970"/>
<reference evidence="2" key="2">
    <citation type="submission" date="2013-10" db="EMBL/GenBank/DDBJ databases">
        <authorList>
            <person name="Aslett M."/>
        </authorList>
    </citation>
    <scope>NUCLEOTIDE SEQUENCE [LARGE SCALE GENOMIC DNA]</scope>
    <source>
        <strain evidence="2">Houghton</strain>
    </source>
</reference>
<organism evidence="2 3">
    <name type="scientific">Eimeria tenella</name>
    <name type="common">Coccidian parasite</name>
    <dbReference type="NCBI Taxonomy" id="5802"/>
    <lineage>
        <taxon>Eukaryota</taxon>
        <taxon>Sar</taxon>
        <taxon>Alveolata</taxon>
        <taxon>Apicomplexa</taxon>
        <taxon>Conoidasida</taxon>
        <taxon>Coccidia</taxon>
        <taxon>Eucoccidiorida</taxon>
        <taxon>Eimeriorina</taxon>
        <taxon>Eimeriidae</taxon>
        <taxon>Eimeria</taxon>
    </lineage>
</organism>
<protein>
    <submittedName>
        <fullName evidence="2">DNA topoisomerase I, putative</fullName>
    </submittedName>
</protein>
<dbReference type="VEuPathDB" id="ToxoDB:ETH2_0208900"/>
<dbReference type="InterPro" id="IPR036202">
    <property type="entry name" value="TopoI_DNA-bd_euk_N_sf"/>
</dbReference>
<dbReference type="EMBL" id="HG674104">
    <property type="protein sequence ID" value="CDJ38851.1"/>
    <property type="molecule type" value="Genomic_DNA"/>
</dbReference>
<dbReference type="PANTHER" id="PTHR10290">
    <property type="entry name" value="DNA TOPOISOMERASE I"/>
    <property type="match status" value="1"/>
</dbReference>
<dbReference type="InterPro" id="IPR008336">
    <property type="entry name" value="TopoI_DNA-bd_euk"/>
</dbReference>
<dbReference type="GO" id="GO:0003917">
    <property type="term" value="F:DNA topoisomerase type I (single strand cut, ATP-independent) activity"/>
    <property type="evidence" value="ECO:0007669"/>
    <property type="project" value="InterPro"/>
</dbReference>
<feature type="non-terminal residue" evidence="2">
    <location>
        <position position="1"/>
    </location>
</feature>
<dbReference type="PANTHER" id="PTHR10290:SF3">
    <property type="entry name" value="DNA TOPOISOMERASE 1"/>
    <property type="match status" value="1"/>
</dbReference>
<feature type="domain" description="DNA topoisomerase I DNA binding eukaryotic-type" evidence="1">
    <location>
        <begin position="100"/>
        <end position="177"/>
    </location>
</feature>
<dbReference type="InterPro" id="IPR051062">
    <property type="entry name" value="Topoisomerase_IB"/>
</dbReference>
<dbReference type="GO" id="GO:0005730">
    <property type="term" value="C:nucleolus"/>
    <property type="evidence" value="ECO:0007669"/>
    <property type="project" value="TreeGrafter"/>
</dbReference>
<dbReference type="GO" id="GO:0006265">
    <property type="term" value="P:DNA topological change"/>
    <property type="evidence" value="ECO:0007669"/>
    <property type="project" value="InterPro"/>
</dbReference>
<dbReference type="Pfam" id="PF02919">
    <property type="entry name" value="Topoisom_I_N"/>
    <property type="match status" value="1"/>
</dbReference>
<dbReference type="Gene3D" id="1.10.10.41">
    <property type="entry name" value="Yeast DNA topoisomerase - domain 1"/>
    <property type="match status" value="1"/>
</dbReference>
<keyword evidence="2" id="KW-0413">Isomerase</keyword>